<gene>
    <name evidence="1" type="ORF">GCM10023186_42290</name>
</gene>
<comment type="caution">
    <text evidence="1">The sequence shown here is derived from an EMBL/GenBank/DDBJ whole genome shotgun (WGS) entry which is preliminary data.</text>
</comment>
<dbReference type="Proteomes" id="UP001500454">
    <property type="component" value="Unassembled WGS sequence"/>
</dbReference>
<reference evidence="2" key="1">
    <citation type="journal article" date="2019" name="Int. J. Syst. Evol. Microbiol.">
        <title>The Global Catalogue of Microorganisms (GCM) 10K type strain sequencing project: providing services to taxonomists for standard genome sequencing and annotation.</title>
        <authorList>
            <consortium name="The Broad Institute Genomics Platform"/>
            <consortium name="The Broad Institute Genome Sequencing Center for Infectious Disease"/>
            <person name="Wu L."/>
            <person name="Ma J."/>
        </authorList>
    </citation>
    <scope>NUCLEOTIDE SEQUENCE [LARGE SCALE GENOMIC DNA]</scope>
    <source>
        <strain evidence="2">JCM 17924</strain>
    </source>
</reference>
<sequence>MYDEELYFLAAKEAARYKWVHDPVVTLHRSAKGAVYLITDSHNIHSAEGHTAQAALDAWTAVLAKDAVRKPQDEPAF</sequence>
<name>A0ABP8JKI7_9BACT</name>
<keyword evidence="2" id="KW-1185">Reference proteome</keyword>
<accession>A0ABP8JKI7</accession>
<organism evidence="1 2">
    <name type="scientific">Hymenobacter koreensis</name>
    <dbReference type="NCBI Taxonomy" id="1084523"/>
    <lineage>
        <taxon>Bacteria</taxon>
        <taxon>Pseudomonadati</taxon>
        <taxon>Bacteroidota</taxon>
        <taxon>Cytophagia</taxon>
        <taxon>Cytophagales</taxon>
        <taxon>Hymenobacteraceae</taxon>
        <taxon>Hymenobacter</taxon>
    </lineage>
</organism>
<protein>
    <submittedName>
        <fullName evidence="1">Uncharacterized protein</fullName>
    </submittedName>
</protein>
<evidence type="ECO:0000313" key="1">
    <source>
        <dbReference type="EMBL" id="GAA4392149.1"/>
    </source>
</evidence>
<dbReference type="EMBL" id="BAABHA010000015">
    <property type="protein sequence ID" value="GAA4392149.1"/>
    <property type="molecule type" value="Genomic_DNA"/>
</dbReference>
<proteinExistence type="predicted"/>
<evidence type="ECO:0000313" key="2">
    <source>
        <dbReference type="Proteomes" id="UP001500454"/>
    </source>
</evidence>
<dbReference type="RefSeq" id="WP_345227494.1">
    <property type="nucleotide sequence ID" value="NZ_BAABHA010000015.1"/>
</dbReference>